<dbReference type="Pfam" id="PF00391">
    <property type="entry name" value="PEP-utilizers"/>
    <property type="match status" value="1"/>
</dbReference>
<dbReference type="EMBL" id="LCCW01000024">
    <property type="protein sequence ID" value="KKS41632.1"/>
    <property type="molecule type" value="Genomic_DNA"/>
</dbReference>
<organism evidence="5 6">
    <name type="scientific">Candidatus Kuenenbacteria bacterium GW2011_GWA2_42_15</name>
    <dbReference type="NCBI Taxonomy" id="1618677"/>
    <lineage>
        <taxon>Bacteria</taxon>
        <taxon>Candidatus Kueneniibacteriota</taxon>
    </lineage>
</organism>
<dbReference type="PANTHER" id="PTHR43030">
    <property type="entry name" value="PHOSPHOENOLPYRUVATE SYNTHASE"/>
    <property type="match status" value="1"/>
</dbReference>
<dbReference type="SUPFAM" id="SSF52009">
    <property type="entry name" value="Phosphohistidine domain"/>
    <property type="match status" value="1"/>
</dbReference>
<dbReference type="PROSITE" id="PS00370">
    <property type="entry name" value="PEP_ENZYMES_PHOS_SITE"/>
    <property type="match status" value="1"/>
</dbReference>
<evidence type="ECO:0000256" key="1">
    <source>
        <dbReference type="ARBA" id="ARBA00007837"/>
    </source>
</evidence>
<dbReference type="Gene3D" id="3.50.30.10">
    <property type="entry name" value="Phosphohistidine domain"/>
    <property type="match status" value="1"/>
</dbReference>
<evidence type="ECO:0000256" key="2">
    <source>
        <dbReference type="ARBA" id="ARBA00022741"/>
    </source>
</evidence>
<dbReference type="InterPro" id="IPR008279">
    <property type="entry name" value="PEP-util_enz_mobile_dom"/>
</dbReference>
<feature type="domain" description="PEP-utilising enzyme mobile" evidence="4">
    <location>
        <begin position="221"/>
        <end position="290"/>
    </location>
</feature>
<protein>
    <submittedName>
        <fullName evidence="5">Putative phosphoenolpyruvate synthase</fullName>
    </submittedName>
</protein>
<dbReference type="PATRIC" id="fig|1618677.3.peg.455"/>
<dbReference type="PANTHER" id="PTHR43030:SF1">
    <property type="entry name" value="PHOSPHOENOLPYRUVATE SYNTHASE"/>
    <property type="match status" value="1"/>
</dbReference>
<sequence length="296" mass="33783">MKNKIKDGDIDKIYSKFWWTKLGWENIIPHTFNYFNKAILKYHKLDKQGLKNRLVAINEQQKVIARERKELVKQYRLGENISRYLKVIDAYSLIHDLRKECQVKSIYAYFLLTREIGRSLKLKVDDLAWLLHHEVQALLRGKQLDNKEIERRKKALAILVNKQGIKVWSGQAALDLCQKELQLKNQNVKELKGRGVTSGKVKGRAKVCQGMLEALQKIKSKKDILICPMTLPDYVPAMKRAGAIVTDEGGITCHAAIIARELKIPCIVGTQIATSSLKDGDLVEVDADKGIIKKLK</sequence>
<evidence type="ECO:0000313" key="6">
    <source>
        <dbReference type="Proteomes" id="UP000034516"/>
    </source>
</evidence>
<dbReference type="GO" id="GO:0005524">
    <property type="term" value="F:ATP binding"/>
    <property type="evidence" value="ECO:0007669"/>
    <property type="project" value="UniProtKB-KW"/>
</dbReference>
<name>A0A0G0YYI3_9BACT</name>
<dbReference type="InterPro" id="IPR006319">
    <property type="entry name" value="PEP_synth"/>
</dbReference>
<dbReference type="AlphaFoldDB" id="A0A0G0YYI3"/>
<comment type="similarity">
    <text evidence="1">Belongs to the PEP-utilizing enzyme family.</text>
</comment>
<comment type="caution">
    <text evidence="5">The sequence shown here is derived from an EMBL/GenBank/DDBJ whole genome shotgun (WGS) entry which is preliminary data.</text>
</comment>
<evidence type="ECO:0000259" key="4">
    <source>
        <dbReference type="Pfam" id="PF00391"/>
    </source>
</evidence>
<keyword evidence="2" id="KW-0547">Nucleotide-binding</keyword>
<gene>
    <name evidence="5" type="ORF">UV02_C0024G0004</name>
</gene>
<proteinExistence type="inferred from homology"/>
<dbReference type="GO" id="GO:0008986">
    <property type="term" value="F:pyruvate, water dikinase activity"/>
    <property type="evidence" value="ECO:0007669"/>
    <property type="project" value="InterPro"/>
</dbReference>
<keyword evidence="3" id="KW-0067">ATP-binding</keyword>
<dbReference type="Proteomes" id="UP000034516">
    <property type="component" value="Unassembled WGS sequence"/>
</dbReference>
<evidence type="ECO:0000256" key="3">
    <source>
        <dbReference type="ARBA" id="ARBA00022840"/>
    </source>
</evidence>
<dbReference type="InterPro" id="IPR018274">
    <property type="entry name" value="PEP_util_AS"/>
</dbReference>
<keyword evidence="5" id="KW-0670">Pyruvate</keyword>
<accession>A0A0G0YYI3</accession>
<dbReference type="InterPro" id="IPR036637">
    <property type="entry name" value="Phosphohistidine_dom_sf"/>
</dbReference>
<evidence type="ECO:0000313" key="5">
    <source>
        <dbReference type="EMBL" id="KKS41632.1"/>
    </source>
</evidence>
<reference evidence="5 6" key="1">
    <citation type="journal article" date="2015" name="Nature">
        <title>rRNA introns, odd ribosomes, and small enigmatic genomes across a large radiation of phyla.</title>
        <authorList>
            <person name="Brown C.T."/>
            <person name="Hug L.A."/>
            <person name="Thomas B.C."/>
            <person name="Sharon I."/>
            <person name="Castelle C.J."/>
            <person name="Singh A."/>
            <person name="Wilkins M.J."/>
            <person name="Williams K.H."/>
            <person name="Banfield J.F."/>
        </authorList>
    </citation>
    <scope>NUCLEOTIDE SEQUENCE [LARGE SCALE GENOMIC DNA]</scope>
</reference>